<keyword evidence="1" id="KW-0808">Transferase</keyword>
<dbReference type="InterPro" id="IPR011607">
    <property type="entry name" value="MGS-like_dom"/>
</dbReference>
<dbReference type="PANTHER" id="PTHR11692:SF0">
    <property type="entry name" value="BIFUNCTIONAL PURINE BIOSYNTHESIS PROTEIN ATIC"/>
    <property type="match status" value="1"/>
</dbReference>
<protein>
    <recommendedName>
        <fullName evidence="6">MGS-like domain-containing protein</fullName>
    </recommendedName>
</protein>
<dbReference type="AlphaFoldDB" id="A0A937X5N0"/>
<dbReference type="SMART" id="SM00851">
    <property type="entry name" value="MGS"/>
    <property type="match status" value="1"/>
</dbReference>
<dbReference type="FunFam" id="3.40.50.1380:FF:000001">
    <property type="entry name" value="Bifunctional purine biosynthesis protein PurH"/>
    <property type="match status" value="1"/>
</dbReference>
<dbReference type="SUPFAM" id="SSF52335">
    <property type="entry name" value="Methylglyoxal synthase-like"/>
    <property type="match status" value="1"/>
</dbReference>
<dbReference type="InterPro" id="IPR002695">
    <property type="entry name" value="PurH-like"/>
</dbReference>
<keyword evidence="2" id="KW-0658">Purine biosynthesis</keyword>
<gene>
    <name evidence="7" type="ORF">FJZ00_05760</name>
</gene>
<evidence type="ECO:0000256" key="3">
    <source>
        <dbReference type="ARBA" id="ARBA00022801"/>
    </source>
</evidence>
<feature type="domain" description="MGS-like" evidence="6">
    <location>
        <begin position="20"/>
        <end position="175"/>
    </location>
</feature>
<dbReference type="GO" id="GO:0005829">
    <property type="term" value="C:cytosol"/>
    <property type="evidence" value="ECO:0007669"/>
    <property type="project" value="TreeGrafter"/>
</dbReference>
<name>A0A937X5N0_9BACT</name>
<evidence type="ECO:0000313" key="8">
    <source>
        <dbReference type="Proteomes" id="UP000703893"/>
    </source>
</evidence>
<proteinExistence type="predicted"/>
<evidence type="ECO:0000256" key="5">
    <source>
        <dbReference type="SAM" id="MobiDB-lite"/>
    </source>
</evidence>
<evidence type="ECO:0000259" key="6">
    <source>
        <dbReference type="PROSITE" id="PS51855"/>
    </source>
</evidence>
<feature type="region of interest" description="Disordered" evidence="5">
    <location>
        <begin position="1"/>
        <end position="21"/>
    </location>
</feature>
<dbReference type="GO" id="GO:0006189">
    <property type="term" value="P:'de novo' IMP biosynthetic process"/>
    <property type="evidence" value="ECO:0007669"/>
    <property type="project" value="TreeGrafter"/>
</dbReference>
<reference evidence="7 8" key="1">
    <citation type="submission" date="2019-03" db="EMBL/GenBank/DDBJ databases">
        <title>Lake Tanganyika Metagenome-Assembled Genomes (MAGs).</title>
        <authorList>
            <person name="Tran P."/>
        </authorList>
    </citation>
    <scope>NUCLEOTIDE SEQUENCE [LARGE SCALE GENOMIC DNA]</scope>
    <source>
        <strain evidence="7">K_DeepCast_65m_m2_236</strain>
    </source>
</reference>
<accession>A0A937X5N0</accession>
<evidence type="ECO:0000256" key="2">
    <source>
        <dbReference type="ARBA" id="ARBA00022755"/>
    </source>
</evidence>
<dbReference type="Pfam" id="PF01808">
    <property type="entry name" value="AICARFT_IMPCHas"/>
    <property type="match status" value="1"/>
</dbReference>
<dbReference type="InterPro" id="IPR036914">
    <property type="entry name" value="MGS-like_dom_sf"/>
</dbReference>
<dbReference type="Proteomes" id="UP000703893">
    <property type="component" value="Unassembled WGS sequence"/>
</dbReference>
<sequence>MTLVTATVSQAGSPEKSGRRPVPQLVTVRNALISVFDKDGLSDLLALLSSRGVTIWSTGGTFREIESLQKRFDYRLEAISDLTGYPEMPGGLVKTLHPKIHAGILAEPYKEDQDAYLDEIGAVPFDLVVCNLYPFERISKVPDVSFETLRQTIDIGGPTMLRAAAKNFLRVATVVDPADYAKLAADFERHGGATSLDTRWQLAKKAFDHVRHYDDAISLTLESLDPGKLADAYQVIG</sequence>
<dbReference type="EMBL" id="VGJX01000278">
    <property type="protein sequence ID" value="MBM3274635.1"/>
    <property type="molecule type" value="Genomic_DNA"/>
</dbReference>
<dbReference type="GO" id="GO:0003937">
    <property type="term" value="F:IMP cyclohydrolase activity"/>
    <property type="evidence" value="ECO:0007669"/>
    <property type="project" value="InterPro"/>
</dbReference>
<keyword evidence="3" id="KW-0378">Hydrolase</keyword>
<feature type="compositionally biased region" description="Polar residues" evidence="5">
    <location>
        <begin position="1"/>
        <end position="12"/>
    </location>
</feature>
<dbReference type="Gene3D" id="3.40.50.1380">
    <property type="entry name" value="Methylglyoxal synthase-like domain"/>
    <property type="match status" value="1"/>
</dbReference>
<keyword evidence="4" id="KW-0511">Multifunctional enzyme</keyword>
<dbReference type="PANTHER" id="PTHR11692">
    <property type="entry name" value="BIFUNCTIONAL PURINE BIOSYNTHESIS PROTEIN PURH"/>
    <property type="match status" value="1"/>
</dbReference>
<dbReference type="Pfam" id="PF02142">
    <property type="entry name" value="MGS"/>
    <property type="match status" value="1"/>
</dbReference>
<dbReference type="GO" id="GO:0004643">
    <property type="term" value="F:phosphoribosylaminoimidazolecarboxamide formyltransferase activity"/>
    <property type="evidence" value="ECO:0007669"/>
    <property type="project" value="InterPro"/>
</dbReference>
<dbReference type="PROSITE" id="PS51855">
    <property type="entry name" value="MGS"/>
    <property type="match status" value="1"/>
</dbReference>
<evidence type="ECO:0000256" key="1">
    <source>
        <dbReference type="ARBA" id="ARBA00022679"/>
    </source>
</evidence>
<evidence type="ECO:0000256" key="4">
    <source>
        <dbReference type="ARBA" id="ARBA00023268"/>
    </source>
</evidence>
<evidence type="ECO:0000313" key="7">
    <source>
        <dbReference type="EMBL" id="MBM3274635.1"/>
    </source>
</evidence>
<organism evidence="7 8">
    <name type="scientific">Candidatus Tanganyikabacteria bacterium</name>
    <dbReference type="NCBI Taxonomy" id="2961651"/>
    <lineage>
        <taxon>Bacteria</taxon>
        <taxon>Bacillati</taxon>
        <taxon>Candidatus Sericytochromatia</taxon>
        <taxon>Candidatus Tanganyikabacteria</taxon>
    </lineage>
</organism>
<dbReference type="CDD" id="cd01421">
    <property type="entry name" value="IMPCH"/>
    <property type="match status" value="1"/>
</dbReference>
<comment type="caution">
    <text evidence="7">The sequence shown here is derived from an EMBL/GenBank/DDBJ whole genome shotgun (WGS) entry which is preliminary data.</text>
</comment>